<keyword evidence="7 10" id="KW-0051">Antiviral defense</keyword>
<evidence type="ECO:0000256" key="3">
    <source>
        <dbReference type="ARBA" id="ARBA00011245"/>
    </source>
</evidence>
<evidence type="ECO:0000256" key="4">
    <source>
        <dbReference type="ARBA" id="ARBA00022514"/>
    </source>
</evidence>
<dbReference type="InterPro" id="IPR000471">
    <property type="entry name" value="Interferon_alpha/beta/delta"/>
</dbReference>
<dbReference type="GO" id="GO:0007259">
    <property type="term" value="P:cell surface receptor signaling pathway via JAK-STAT"/>
    <property type="evidence" value="ECO:0007669"/>
    <property type="project" value="Ensembl"/>
</dbReference>
<evidence type="ECO:0000313" key="12">
    <source>
        <dbReference type="EMBL" id="CAB0000507.1"/>
    </source>
</evidence>
<dbReference type="FunFam" id="1.20.1250.10:FF:000026">
    <property type="entry name" value="Interferon beta"/>
    <property type="match status" value="1"/>
</dbReference>
<dbReference type="GO" id="GO:0002312">
    <property type="term" value="P:B cell activation involved in immune response"/>
    <property type="evidence" value="ECO:0007669"/>
    <property type="project" value="Ensembl"/>
</dbReference>
<gene>
    <name evidence="12" type="primary">IF1DA1</name>
</gene>
<dbReference type="GeneID" id="101548268"/>
<dbReference type="GO" id="GO:0005125">
    <property type="term" value="F:cytokine activity"/>
    <property type="evidence" value="ECO:0007669"/>
    <property type="project" value="UniProtKB-KW"/>
</dbReference>
<proteinExistence type="inferred from homology"/>
<keyword evidence="4 10" id="KW-0202">Cytokine</keyword>
<dbReference type="CTD" id="3456"/>
<dbReference type="GO" id="GO:0005126">
    <property type="term" value="F:cytokine receptor binding"/>
    <property type="evidence" value="ECO:0007669"/>
    <property type="project" value="Ensembl"/>
</dbReference>
<dbReference type="GO" id="GO:0043330">
    <property type="term" value="P:response to exogenous dsRNA"/>
    <property type="evidence" value="ECO:0007669"/>
    <property type="project" value="Ensembl"/>
</dbReference>
<keyword evidence="8" id="KW-1015">Disulfide bond</keyword>
<dbReference type="GO" id="GO:0005615">
    <property type="term" value="C:extracellular space"/>
    <property type="evidence" value="ECO:0007669"/>
    <property type="project" value="UniProtKB-KW"/>
</dbReference>
<dbReference type="GO" id="GO:0071359">
    <property type="term" value="P:cellular response to dsRNA"/>
    <property type="evidence" value="ECO:0007669"/>
    <property type="project" value="UniProtKB-ARBA"/>
</dbReference>
<dbReference type="OrthoDB" id="8922121at2759"/>
<comment type="similarity">
    <text evidence="2 10">Belongs to the alpha/beta interferon family.</text>
</comment>
<accession>A0A7R8C3U1</accession>
<dbReference type="Gene3D" id="1.20.1250.10">
    <property type="match status" value="1"/>
</dbReference>
<reference evidence="12" key="1">
    <citation type="journal article" date="2020" name="Genomics">
        <title>Comparative genomic analysis of eutherian interferon genes.</title>
        <authorList>
            <person name="Premzl M."/>
        </authorList>
    </citation>
    <scope>NUCLEOTIDE SEQUENCE</scope>
</reference>
<dbReference type="GO" id="GO:0035458">
    <property type="term" value="P:cellular response to interferon-beta"/>
    <property type="evidence" value="ECO:0007669"/>
    <property type="project" value="Ensembl"/>
</dbReference>
<evidence type="ECO:0000256" key="10">
    <source>
        <dbReference type="RuleBase" id="RU000436"/>
    </source>
</evidence>
<organism evidence="12">
    <name type="scientific">Sorex araneus</name>
    <name type="common">Eurasian common shrew</name>
    <name type="synonym">European shrew</name>
    <dbReference type="NCBI Taxonomy" id="42254"/>
    <lineage>
        <taxon>Eukaryota</taxon>
        <taxon>Metazoa</taxon>
        <taxon>Chordata</taxon>
        <taxon>Craniata</taxon>
        <taxon>Vertebrata</taxon>
        <taxon>Euteleostomi</taxon>
        <taxon>Mammalia</taxon>
        <taxon>Eutheria</taxon>
        <taxon>Laurasiatheria</taxon>
        <taxon>Eulipotyphla</taxon>
        <taxon>Soricidae</taxon>
        <taxon>Soricinae</taxon>
        <taxon>Sorex</taxon>
    </lineage>
</organism>
<evidence type="ECO:0000256" key="11">
    <source>
        <dbReference type="SAM" id="SignalP"/>
    </source>
</evidence>
<dbReference type="SMART" id="SM00076">
    <property type="entry name" value="IFabd"/>
    <property type="match status" value="1"/>
</dbReference>
<comment type="subcellular location">
    <subcellularLocation>
        <location evidence="1">Secreted</location>
    </subcellularLocation>
</comment>
<feature type="signal peptide" evidence="11">
    <location>
        <begin position="1"/>
        <end position="21"/>
    </location>
</feature>
<dbReference type="PRINTS" id="PR00266">
    <property type="entry name" value="INTERFERONAB"/>
</dbReference>
<dbReference type="EMBL" id="LR761256">
    <property type="protein sequence ID" value="CAB0000507.1"/>
    <property type="molecule type" value="Genomic_DNA"/>
</dbReference>
<dbReference type="PANTHER" id="PTHR11691:SF73">
    <property type="entry name" value="INTERFERON BETA"/>
    <property type="match status" value="1"/>
</dbReference>
<dbReference type="OMA" id="HWQKEHL"/>
<protein>
    <submittedName>
        <fullName evidence="12">Interferon 1DA1</fullName>
    </submittedName>
</protein>
<dbReference type="GO" id="GO:0008811">
    <property type="term" value="F:chloramphenicol O-acetyltransferase activity"/>
    <property type="evidence" value="ECO:0007669"/>
    <property type="project" value="Ensembl"/>
</dbReference>
<keyword evidence="6 11" id="KW-0732">Signal</keyword>
<evidence type="ECO:0000256" key="7">
    <source>
        <dbReference type="ARBA" id="ARBA00023118"/>
    </source>
</evidence>
<dbReference type="GO" id="GO:0045581">
    <property type="term" value="P:negative regulation of T cell differentiation"/>
    <property type="evidence" value="ECO:0007669"/>
    <property type="project" value="Ensembl"/>
</dbReference>
<keyword evidence="9" id="KW-0325">Glycoprotein</keyword>
<dbReference type="GO" id="GO:0045071">
    <property type="term" value="P:negative regulation of viral genome replication"/>
    <property type="evidence" value="ECO:0007669"/>
    <property type="project" value="Ensembl"/>
</dbReference>
<evidence type="ECO:0000256" key="8">
    <source>
        <dbReference type="ARBA" id="ARBA00023157"/>
    </source>
</evidence>
<evidence type="ECO:0000256" key="1">
    <source>
        <dbReference type="ARBA" id="ARBA00004613"/>
    </source>
</evidence>
<keyword evidence="5" id="KW-0964">Secreted</keyword>
<dbReference type="GO" id="GO:0140374">
    <property type="term" value="P:antiviral innate immune response"/>
    <property type="evidence" value="ECO:0007669"/>
    <property type="project" value="Ensembl"/>
</dbReference>
<evidence type="ECO:0000256" key="5">
    <source>
        <dbReference type="ARBA" id="ARBA00022525"/>
    </source>
</evidence>
<dbReference type="GO" id="GO:0060337">
    <property type="term" value="P:type I interferon-mediated signaling pathway"/>
    <property type="evidence" value="ECO:0007669"/>
    <property type="project" value="Ensembl"/>
</dbReference>
<dbReference type="PROSITE" id="PS00252">
    <property type="entry name" value="INTERFERON_A_B_D"/>
    <property type="match status" value="1"/>
</dbReference>
<dbReference type="GO" id="GO:0098586">
    <property type="term" value="P:cellular response to virus"/>
    <property type="evidence" value="ECO:0007669"/>
    <property type="project" value="Ensembl"/>
</dbReference>
<evidence type="ECO:0000256" key="2">
    <source>
        <dbReference type="ARBA" id="ARBA00011033"/>
    </source>
</evidence>
<dbReference type="KEGG" id="sara:101548268"/>
<dbReference type="GO" id="GO:2000552">
    <property type="term" value="P:negative regulation of T-helper 2 cell cytokine production"/>
    <property type="evidence" value="ECO:0007669"/>
    <property type="project" value="Ensembl"/>
</dbReference>
<sequence length="190" mass="22519">MANRYILQIALLLCFSSTAFSMSYHLLRSRQRSSNLACQRILNELNGTLTECLQQRIDSTIPEEIQQPQLLQKEDILLVTYVMLQQIFGIFSRNFSQTAWNESITEKLFSELQQQMDYLETTLKERKEVERTKEDVIRCDRIISRLKNYYSRLLKYLKASGYSSCAWVIVKTDILRNFFFLNRLTNYLPD</sequence>
<comment type="subunit">
    <text evidence="3">Monomer.</text>
</comment>
<dbReference type="PANTHER" id="PTHR11691">
    <property type="entry name" value="TYPE I INTERFERON"/>
    <property type="match status" value="1"/>
</dbReference>
<evidence type="ECO:0000256" key="6">
    <source>
        <dbReference type="ARBA" id="ARBA00022729"/>
    </source>
</evidence>
<dbReference type="InterPro" id="IPR009079">
    <property type="entry name" value="4_helix_cytokine-like_core"/>
</dbReference>
<dbReference type="GO" id="GO:0045944">
    <property type="term" value="P:positive regulation of transcription by RNA polymerase II"/>
    <property type="evidence" value="ECO:0007669"/>
    <property type="project" value="Ensembl"/>
</dbReference>
<name>A0A7R8C3U1_SORAR</name>
<dbReference type="Pfam" id="PF00143">
    <property type="entry name" value="Interferon"/>
    <property type="match status" value="1"/>
</dbReference>
<dbReference type="GO" id="GO:1900182">
    <property type="term" value="P:positive regulation of protein localization to nucleus"/>
    <property type="evidence" value="ECO:0007669"/>
    <property type="project" value="Ensembl"/>
</dbReference>
<dbReference type="AlphaFoldDB" id="A0A7R8C3U1"/>
<dbReference type="SUPFAM" id="SSF47266">
    <property type="entry name" value="4-helical cytokines"/>
    <property type="match status" value="1"/>
</dbReference>
<feature type="chain" id="PRO_5031526736" evidence="11">
    <location>
        <begin position="22"/>
        <end position="190"/>
    </location>
</feature>
<dbReference type="GO" id="GO:2001235">
    <property type="term" value="P:positive regulation of apoptotic signaling pathway"/>
    <property type="evidence" value="ECO:0007669"/>
    <property type="project" value="Ensembl"/>
</dbReference>
<evidence type="ECO:0000256" key="9">
    <source>
        <dbReference type="ARBA" id="ARBA00023180"/>
    </source>
</evidence>